<dbReference type="GO" id="GO:0016020">
    <property type="term" value="C:membrane"/>
    <property type="evidence" value="ECO:0007669"/>
    <property type="project" value="UniProtKB-SubCell"/>
</dbReference>
<dbReference type="EMBL" id="BTCM01000007">
    <property type="protein sequence ID" value="GMK58994.1"/>
    <property type="molecule type" value="Genomic_DNA"/>
</dbReference>
<dbReference type="FunFam" id="1.20.1250.20:FF:000134">
    <property type="entry name" value="MFS sugar transporter protein"/>
    <property type="match status" value="1"/>
</dbReference>
<dbReference type="InterPro" id="IPR020846">
    <property type="entry name" value="MFS_dom"/>
</dbReference>
<evidence type="ECO:0000256" key="5">
    <source>
        <dbReference type="ARBA" id="ARBA00022989"/>
    </source>
</evidence>
<keyword evidence="6 7" id="KW-0472">Membrane</keyword>
<feature type="domain" description="Major facilitator superfamily (MFS) profile" evidence="8">
    <location>
        <begin position="29"/>
        <end position="466"/>
    </location>
</feature>
<protein>
    <recommendedName>
        <fullName evidence="8">Major facilitator superfamily (MFS) profile domain-containing protein</fullName>
    </recommendedName>
</protein>
<evidence type="ECO:0000256" key="3">
    <source>
        <dbReference type="ARBA" id="ARBA00022448"/>
    </source>
</evidence>
<name>A0AAD3TY51_9TREE</name>
<feature type="transmembrane region" description="Helical" evidence="7">
    <location>
        <begin position="26"/>
        <end position="42"/>
    </location>
</feature>
<evidence type="ECO:0000256" key="4">
    <source>
        <dbReference type="ARBA" id="ARBA00022692"/>
    </source>
</evidence>
<reference evidence="9" key="1">
    <citation type="journal article" date="2023" name="BMC Genomics">
        <title>Chromosome-level genome assemblies of Cutaneotrichosporon spp. (Trichosporonales, Basidiomycota) reveal imbalanced evolution between nucleotide sequences and chromosome synteny.</title>
        <authorList>
            <person name="Kobayashi Y."/>
            <person name="Kayamori A."/>
            <person name="Aoki K."/>
            <person name="Shiwa Y."/>
            <person name="Matsutani M."/>
            <person name="Fujita N."/>
            <person name="Sugita T."/>
            <person name="Iwasaki W."/>
            <person name="Tanaka N."/>
            <person name="Takashima M."/>
        </authorList>
    </citation>
    <scope>NUCLEOTIDE SEQUENCE</scope>
    <source>
        <strain evidence="9">HIS016</strain>
    </source>
</reference>
<dbReference type="AlphaFoldDB" id="A0AAD3TY51"/>
<organism evidence="9 10">
    <name type="scientific">Cutaneotrichosporon spelunceum</name>
    <dbReference type="NCBI Taxonomy" id="1672016"/>
    <lineage>
        <taxon>Eukaryota</taxon>
        <taxon>Fungi</taxon>
        <taxon>Dikarya</taxon>
        <taxon>Basidiomycota</taxon>
        <taxon>Agaricomycotina</taxon>
        <taxon>Tremellomycetes</taxon>
        <taxon>Trichosporonales</taxon>
        <taxon>Trichosporonaceae</taxon>
        <taxon>Cutaneotrichosporon</taxon>
    </lineage>
</organism>
<feature type="transmembrane region" description="Helical" evidence="7">
    <location>
        <begin position="343"/>
        <end position="366"/>
    </location>
</feature>
<feature type="transmembrane region" description="Helical" evidence="7">
    <location>
        <begin position="277"/>
        <end position="299"/>
    </location>
</feature>
<dbReference type="PROSITE" id="PS50850">
    <property type="entry name" value="MFS"/>
    <property type="match status" value="1"/>
</dbReference>
<feature type="transmembrane region" description="Helical" evidence="7">
    <location>
        <begin position="372"/>
        <end position="392"/>
    </location>
</feature>
<evidence type="ECO:0000313" key="10">
    <source>
        <dbReference type="Proteomes" id="UP001222932"/>
    </source>
</evidence>
<comment type="subcellular location">
    <subcellularLocation>
        <location evidence="1">Membrane</location>
        <topology evidence="1">Multi-pass membrane protein</topology>
    </subcellularLocation>
</comment>
<keyword evidence="10" id="KW-1185">Reference proteome</keyword>
<sequence>MVHTHILDVPNNTHPKWYKDKGLRKNVYHCMGLCLCVFYLGYDQSLLACLQSIPQWDEFFDNPSGTRLGLISSALYFPGIFASFIGSWISMKYGRKPALWVGSSLIIIGAIVNALAKNTAEFAGGRVLLGAGGAIAKVVAPALLQEIAHPRLRPVLASSYYGWYFLGAIVSGYLCLAGLFIHGTWSWRLACIAQIIAPIGVLLVSFSMPESPRFLANRGRFDEALGILAKYHANGKVDDPLVQLEYNEMVLALEAEGSEHKSSYKDFLRYKGNRRRLVMSLVMASGTNWNGSGLVGYYLTPILESIGITDPVKTINLNNGMNLWNLIVSEVAALYVESVSRRTIFFISGWGMVITMALVGGFSAGYELKGNVNLGIASIPMLFLYYGLYDIAWMSIPFHYCTEIQPFHLRTKGLALFVAMQTGSNAFNQFVNPIAFEKITWKYYFVYVAINLAYMAYFYFYLIDSRNMSLEEITLLFDYPRKEARERATEEMESRVRAGLLRRGSTTAAVDALYRGDTNNAASVTSFQHHLERSGSSGSNGSINEKKA</sequence>
<reference evidence="9" key="2">
    <citation type="submission" date="2023-06" db="EMBL/GenBank/DDBJ databases">
        <authorList>
            <person name="Kobayashi Y."/>
            <person name="Kayamori A."/>
            <person name="Aoki K."/>
            <person name="Shiwa Y."/>
            <person name="Fujita N."/>
            <person name="Sugita T."/>
            <person name="Iwasaki W."/>
            <person name="Tanaka N."/>
            <person name="Takashima M."/>
        </authorList>
    </citation>
    <scope>NUCLEOTIDE SEQUENCE</scope>
    <source>
        <strain evidence="9">HIS016</strain>
    </source>
</reference>
<dbReference type="GO" id="GO:0005351">
    <property type="term" value="F:carbohydrate:proton symporter activity"/>
    <property type="evidence" value="ECO:0007669"/>
    <property type="project" value="TreeGrafter"/>
</dbReference>
<dbReference type="PANTHER" id="PTHR48022:SF52">
    <property type="entry name" value="SUGAR TRANSPORTER, PUTATIVE-RELATED"/>
    <property type="match status" value="1"/>
</dbReference>
<evidence type="ECO:0000256" key="2">
    <source>
        <dbReference type="ARBA" id="ARBA00010992"/>
    </source>
</evidence>
<keyword evidence="3" id="KW-0813">Transport</keyword>
<dbReference type="SUPFAM" id="SSF103473">
    <property type="entry name" value="MFS general substrate transporter"/>
    <property type="match status" value="1"/>
</dbReference>
<dbReference type="Pfam" id="PF00083">
    <property type="entry name" value="Sugar_tr"/>
    <property type="match status" value="1"/>
</dbReference>
<evidence type="ECO:0000256" key="6">
    <source>
        <dbReference type="ARBA" id="ARBA00023136"/>
    </source>
</evidence>
<feature type="transmembrane region" description="Helical" evidence="7">
    <location>
        <begin position="128"/>
        <end position="148"/>
    </location>
</feature>
<comment type="similarity">
    <text evidence="2">Belongs to the major facilitator superfamily. Sugar transporter (TC 2.A.1.1) family.</text>
</comment>
<dbReference type="PANTHER" id="PTHR48022">
    <property type="entry name" value="PLASTIDIC GLUCOSE TRANSPORTER 4"/>
    <property type="match status" value="1"/>
</dbReference>
<feature type="transmembrane region" description="Helical" evidence="7">
    <location>
        <begin position="160"/>
        <end position="181"/>
    </location>
</feature>
<evidence type="ECO:0000313" key="9">
    <source>
        <dbReference type="EMBL" id="GMK58994.1"/>
    </source>
</evidence>
<proteinExistence type="inferred from homology"/>
<evidence type="ECO:0000256" key="7">
    <source>
        <dbReference type="SAM" id="Phobius"/>
    </source>
</evidence>
<feature type="transmembrane region" description="Helical" evidence="7">
    <location>
        <begin position="187"/>
        <end position="208"/>
    </location>
</feature>
<keyword evidence="4 7" id="KW-0812">Transmembrane</keyword>
<comment type="caution">
    <text evidence="9">The sequence shown here is derived from an EMBL/GenBank/DDBJ whole genome shotgun (WGS) entry which is preliminary data.</text>
</comment>
<accession>A0AAD3TY51</accession>
<feature type="transmembrane region" description="Helical" evidence="7">
    <location>
        <begin position="443"/>
        <end position="462"/>
    </location>
</feature>
<dbReference type="InterPro" id="IPR036259">
    <property type="entry name" value="MFS_trans_sf"/>
</dbReference>
<evidence type="ECO:0000259" key="8">
    <source>
        <dbReference type="PROSITE" id="PS50850"/>
    </source>
</evidence>
<feature type="transmembrane region" description="Helical" evidence="7">
    <location>
        <begin position="98"/>
        <end position="116"/>
    </location>
</feature>
<dbReference type="Proteomes" id="UP001222932">
    <property type="component" value="Unassembled WGS sequence"/>
</dbReference>
<dbReference type="InterPro" id="IPR050360">
    <property type="entry name" value="MFS_Sugar_Transporters"/>
</dbReference>
<keyword evidence="5 7" id="KW-1133">Transmembrane helix</keyword>
<dbReference type="InterPro" id="IPR005828">
    <property type="entry name" value="MFS_sugar_transport-like"/>
</dbReference>
<gene>
    <name evidence="9" type="ORF">CspeluHIS016_0700090</name>
</gene>
<dbReference type="Gene3D" id="1.20.1250.20">
    <property type="entry name" value="MFS general substrate transporter like domains"/>
    <property type="match status" value="1"/>
</dbReference>
<feature type="transmembrane region" description="Helical" evidence="7">
    <location>
        <begin position="413"/>
        <end position="431"/>
    </location>
</feature>
<evidence type="ECO:0000256" key="1">
    <source>
        <dbReference type="ARBA" id="ARBA00004141"/>
    </source>
</evidence>
<feature type="transmembrane region" description="Helical" evidence="7">
    <location>
        <begin position="68"/>
        <end position="91"/>
    </location>
</feature>